<dbReference type="InterPro" id="IPR011006">
    <property type="entry name" value="CheY-like_superfamily"/>
</dbReference>
<dbReference type="AlphaFoldDB" id="A0A552UZC0"/>
<evidence type="ECO:0000256" key="2">
    <source>
        <dbReference type="ARBA" id="ARBA00023012"/>
    </source>
</evidence>
<dbReference type="GO" id="GO:0000156">
    <property type="term" value="F:phosphorelay response regulator activity"/>
    <property type="evidence" value="ECO:0007669"/>
    <property type="project" value="TreeGrafter"/>
</dbReference>
<evidence type="ECO:0000259" key="7">
    <source>
        <dbReference type="PROSITE" id="PS51755"/>
    </source>
</evidence>
<comment type="caution">
    <text evidence="8">The sequence shown here is derived from an EMBL/GenBank/DDBJ whole genome shotgun (WGS) entry which is preliminary data.</text>
</comment>
<dbReference type="SUPFAM" id="SSF46894">
    <property type="entry name" value="C-terminal effector domain of the bipartite response regulators"/>
    <property type="match status" value="1"/>
</dbReference>
<reference evidence="8 9" key="1">
    <citation type="submission" date="2019-07" db="EMBL/GenBank/DDBJ databases">
        <title>Flavobacterium sp. nov., isolated from glacier ice.</title>
        <authorList>
            <person name="Liu Q."/>
            <person name="Xin Y.-H."/>
        </authorList>
    </citation>
    <scope>NUCLEOTIDE SEQUENCE [LARGE SCALE GENOMIC DNA]</scope>
    <source>
        <strain evidence="8 9">ZT4R6</strain>
    </source>
</reference>
<dbReference type="Proteomes" id="UP000320643">
    <property type="component" value="Unassembled WGS sequence"/>
</dbReference>
<dbReference type="PANTHER" id="PTHR48111">
    <property type="entry name" value="REGULATOR OF RPOS"/>
    <property type="match status" value="1"/>
</dbReference>
<dbReference type="SMART" id="SM00448">
    <property type="entry name" value="REC"/>
    <property type="match status" value="1"/>
</dbReference>
<dbReference type="PANTHER" id="PTHR48111:SF40">
    <property type="entry name" value="PHOSPHATE REGULON TRANSCRIPTIONAL REGULATORY PROTEIN PHOB"/>
    <property type="match status" value="1"/>
</dbReference>
<dbReference type="GO" id="GO:0032993">
    <property type="term" value="C:protein-DNA complex"/>
    <property type="evidence" value="ECO:0007669"/>
    <property type="project" value="TreeGrafter"/>
</dbReference>
<dbReference type="InterPro" id="IPR039420">
    <property type="entry name" value="WalR-like"/>
</dbReference>
<dbReference type="InterPro" id="IPR001789">
    <property type="entry name" value="Sig_transdc_resp-reg_receiver"/>
</dbReference>
<dbReference type="Gene3D" id="1.10.10.10">
    <property type="entry name" value="Winged helix-like DNA-binding domain superfamily/Winged helix DNA-binding domain"/>
    <property type="match status" value="1"/>
</dbReference>
<dbReference type="CDD" id="cd00383">
    <property type="entry name" value="trans_reg_C"/>
    <property type="match status" value="1"/>
</dbReference>
<evidence type="ECO:0000256" key="5">
    <source>
        <dbReference type="PROSITE-ProRule" id="PRU01091"/>
    </source>
</evidence>
<dbReference type="PROSITE" id="PS51755">
    <property type="entry name" value="OMPR_PHOB"/>
    <property type="match status" value="1"/>
</dbReference>
<dbReference type="Pfam" id="PF00072">
    <property type="entry name" value="Response_reg"/>
    <property type="match status" value="1"/>
</dbReference>
<dbReference type="EMBL" id="VJVZ01000008">
    <property type="protein sequence ID" value="TRW23559.1"/>
    <property type="molecule type" value="Genomic_DNA"/>
</dbReference>
<evidence type="ECO:0000256" key="4">
    <source>
        <dbReference type="PROSITE-ProRule" id="PRU00169"/>
    </source>
</evidence>
<keyword evidence="3 5" id="KW-0238">DNA-binding</keyword>
<evidence type="ECO:0000256" key="3">
    <source>
        <dbReference type="ARBA" id="ARBA00023125"/>
    </source>
</evidence>
<dbReference type="GO" id="GO:0005829">
    <property type="term" value="C:cytosol"/>
    <property type="evidence" value="ECO:0007669"/>
    <property type="project" value="TreeGrafter"/>
</dbReference>
<dbReference type="InterPro" id="IPR016032">
    <property type="entry name" value="Sig_transdc_resp-reg_C-effctor"/>
</dbReference>
<feature type="modified residue" description="4-aspartylphosphate" evidence="4">
    <location>
        <position position="54"/>
    </location>
</feature>
<keyword evidence="1 4" id="KW-0597">Phosphoprotein</keyword>
<dbReference type="SUPFAM" id="SSF52172">
    <property type="entry name" value="CheY-like"/>
    <property type="match status" value="1"/>
</dbReference>
<evidence type="ECO:0000313" key="9">
    <source>
        <dbReference type="Proteomes" id="UP000320643"/>
    </source>
</evidence>
<dbReference type="GO" id="GO:0006355">
    <property type="term" value="P:regulation of DNA-templated transcription"/>
    <property type="evidence" value="ECO:0007669"/>
    <property type="project" value="InterPro"/>
</dbReference>
<dbReference type="CDD" id="cd17574">
    <property type="entry name" value="REC_OmpR"/>
    <property type="match status" value="1"/>
</dbReference>
<evidence type="ECO:0000313" key="8">
    <source>
        <dbReference type="EMBL" id="TRW23559.1"/>
    </source>
</evidence>
<feature type="domain" description="OmpR/PhoB-type" evidence="7">
    <location>
        <begin position="132"/>
        <end position="229"/>
    </location>
</feature>
<dbReference type="OrthoDB" id="9790442at2"/>
<proteinExistence type="predicted"/>
<accession>A0A552UZC0</accession>
<dbReference type="InterPro" id="IPR001867">
    <property type="entry name" value="OmpR/PhoB-type_DNA-bd"/>
</dbReference>
<sequence length="231" mass="26377">MDSINVLFVEDELSLGKITGDMLTKNGFTVQWAQDGLRGLEAFVPGKFDICVVDIMMPGMDGYSLVKEIRKQDTDIPVIFLTARSLAEDVVKGFETGGNDYLKKPFSIEELVVRMNALLKRTSKPAVAPDAITLYNIGEYRFNRTRMELSRADKRIILTHLENELLYRLIANKNEVLPRQNVLLELWKDDSFFSARSMDVFITKLRKYFSEDPAVSIVNIRGIGYKIIVRE</sequence>
<organism evidence="8 9">
    <name type="scientific">Flavobacterium zepuense</name>
    <dbReference type="NCBI Taxonomy" id="2593302"/>
    <lineage>
        <taxon>Bacteria</taxon>
        <taxon>Pseudomonadati</taxon>
        <taxon>Bacteroidota</taxon>
        <taxon>Flavobacteriia</taxon>
        <taxon>Flavobacteriales</taxon>
        <taxon>Flavobacteriaceae</taxon>
        <taxon>Flavobacterium</taxon>
    </lineage>
</organism>
<dbReference type="GO" id="GO:0000976">
    <property type="term" value="F:transcription cis-regulatory region binding"/>
    <property type="evidence" value="ECO:0007669"/>
    <property type="project" value="TreeGrafter"/>
</dbReference>
<feature type="domain" description="Response regulatory" evidence="6">
    <location>
        <begin position="5"/>
        <end position="119"/>
    </location>
</feature>
<dbReference type="PROSITE" id="PS50110">
    <property type="entry name" value="RESPONSE_REGULATORY"/>
    <property type="match status" value="1"/>
</dbReference>
<dbReference type="SMART" id="SM00862">
    <property type="entry name" value="Trans_reg_C"/>
    <property type="match status" value="1"/>
</dbReference>
<gene>
    <name evidence="8" type="ORF">FMM05_12925</name>
</gene>
<dbReference type="InterPro" id="IPR036388">
    <property type="entry name" value="WH-like_DNA-bd_sf"/>
</dbReference>
<evidence type="ECO:0000256" key="1">
    <source>
        <dbReference type="ARBA" id="ARBA00022553"/>
    </source>
</evidence>
<dbReference type="RefSeq" id="WP_143373816.1">
    <property type="nucleotide sequence ID" value="NZ_VJVZ01000008.1"/>
</dbReference>
<dbReference type="Gene3D" id="6.10.250.690">
    <property type="match status" value="1"/>
</dbReference>
<keyword evidence="2" id="KW-0902">Two-component regulatory system</keyword>
<evidence type="ECO:0000259" key="6">
    <source>
        <dbReference type="PROSITE" id="PS50110"/>
    </source>
</evidence>
<feature type="DNA-binding region" description="OmpR/PhoB-type" evidence="5">
    <location>
        <begin position="132"/>
        <end position="229"/>
    </location>
</feature>
<keyword evidence="9" id="KW-1185">Reference proteome</keyword>
<dbReference type="Pfam" id="PF00486">
    <property type="entry name" value="Trans_reg_C"/>
    <property type="match status" value="1"/>
</dbReference>
<name>A0A552UZC0_9FLAO</name>
<dbReference type="Gene3D" id="3.40.50.2300">
    <property type="match status" value="1"/>
</dbReference>
<protein>
    <submittedName>
        <fullName evidence="8">Response regulator transcription factor</fullName>
    </submittedName>
</protein>